<dbReference type="EMBL" id="SZYD01000009">
    <property type="protein sequence ID" value="KAD5318090.1"/>
    <property type="molecule type" value="Genomic_DNA"/>
</dbReference>
<proteinExistence type="predicted"/>
<evidence type="ECO:0000313" key="2">
    <source>
        <dbReference type="Proteomes" id="UP000326396"/>
    </source>
</evidence>
<reference evidence="1 2" key="1">
    <citation type="submission" date="2019-05" db="EMBL/GenBank/DDBJ databases">
        <title>Mikania micrantha, genome provides insights into the molecular mechanism of rapid growth.</title>
        <authorList>
            <person name="Liu B."/>
        </authorList>
    </citation>
    <scope>NUCLEOTIDE SEQUENCE [LARGE SCALE GENOMIC DNA]</scope>
    <source>
        <strain evidence="1">NLD-2019</strain>
        <tissue evidence="1">Leaf</tissue>
    </source>
</reference>
<dbReference type="AlphaFoldDB" id="A0A5N6NUY9"/>
<organism evidence="1 2">
    <name type="scientific">Mikania micrantha</name>
    <name type="common">bitter vine</name>
    <dbReference type="NCBI Taxonomy" id="192012"/>
    <lineage>
        <taxon>Eukaryota</taxon>
        <taxon>Viridiplantae</taxon>
        <taxon>Streptophyta</taxon>
        <taxon>Embryophyta</taxon>
        <taxon>Tracheophyta</taxon>
        <taxon>Spermatophyta</taxon>
        <taxon>Magnoliopsida</taxon>
        <taxon>eudicotyledons</taxon>
        <taxon>Gunneridae</taxon>
        <taxon>Pentapetalae</taxon>
        <taxon>asterids</taxon>
        <taxon>campanulids</taxon>
        <taxon>Asterales</taxon>
        <taxon>Asteraceae</taxon>
        <taxon>Asteroideae</taxon>
        <taxon>Heliantheae alliance</taxon>
        <taxon>Eupatorieae</taxon>
        <taxon>Mikania</taxon>
    </lineage>
</organism>
<accession>A0A5N6NUY9</accession>
<gene>
    <name evidence="1" type="ORF">E3N88_18036</name>
</gene>
<sequence length="114" mass="12984">MSIEESSKNSETGETINFHEDENGFNADYMIDNHSLSKINKYFTCLVRERQRSRKRSWSLSCLVKGKQRWSQATCSLWVPSVLEPPTPFTAFSPELQFGLITGTQTKALASLTF</sequence>
<dbReference type="Proteomes" id="UP000326396">
    <property type="component" value="Linkage Group LG17"/>
</dbReference>
<keyword evidence="2" id="KW-1185">Reference proteome</keyword>
<name>A0A5N6NUY9_9ASTR</name>
<protein>
    <submittedName>
        <fullName evidence="1">Uncharacterized protein</fullName>
    </submittedName>
</protein>
<comment type="caution">
    <text evidence="1">The sequence shown here is derived from an EMBL/GenBank/DDBJ whole genome shotgun (WGS) entry which is preliminary data.</text>
</comment>
<evidence type="ECO:0000313" key="1">
    <source>
        <dbReference type="EMBL" id="KAD5318090.1"/>
    </source>
</evidence>